<evidence type="ECO:0008006" key="10">
    <source>
        <dbReference type="Google" id="ProtNLM"/>
    </source>
</evidence>
<feature type="domain" description="Cytochrome c-type biogenesis protein H Ig-like" evidence="6">
    <location>
        <begin position="240"/>
        <end position="347"/>
    </location>
</feature>
<evidence type="ECO:0000256" key="2">
    <source>
        <dbReference type="ARBA" id="ARBA00022748"/>
    </source>
</evidence>
<evidence type="ECO:0000313" key="8">
    <source>
        <dbReference type="EMBL" id="MEJ1248958.1"/>
    </source>
</evidence>
<keyword evidence="2" id="KW-0201">Cytochrome c-type biogenesis</keyword>
<evidence type="ECO:0000259" key="7">
    <source>
        <dbReference type="Pfam" id="PF23914"/>
    </source>
</evidence>
<dbReference type="EMBL" id="JBBDHC010000004">
    <property type="protein sequence ID" value="MEJ1248958.1"/>
    <property type="molecule type" value="Genomic_DNA"/>
</dbReference>
<evidence type="ECO:0000256" key="3">
    <source>
        <dbReference type="ARBA" id="ARBA00022803"/>
    </source>
</evidence>
<dbReference type="GO" id="GO:0005886">
    <property type="term" value="C:plasma membrane"/>
    <property type="evidence" value="ECO:0007669"/>
    <property type="project" value="TreeGrafter"/>
</dbReference>
<keyword evidence="5" id="KW-0472">Membrane</keyword>
<dbReference type="SUPFAM" id="SSF48452">
    <property type="entry name" value="TPR-like"/>
    <property type="match status" value="1"/>
</dbReference>
<protein>
    <recommendedName>
        <fullName evidence="10">Cytochrome c-type biogenesis protein CcmH</fullName>
    </recommendedName>
</protein>
<dbReference type="GO" id="GO:0017004">
    <property type="term" value="P:cytochrome complex assembly"/>
    <property type="evidence" value="ECO:0007669"/>
    <property type="project" value="UniProtKB-KW"/>
</dbReference>
<dbReference type="SMART" id="SM00028">
    <property type="entry name" value="TPR"/>
    <property type="match status" value="2"/>
</dbReference>
<accession>A0AAW9R454</accession>
<keyword evidence="9" id="KW-1185">Reference proteome</keyword>
<dbReference type="PROSITE" id="PS50005">
    <property type="entry name" value="TPR"/>
    <property type="match status" value="1"/>
</dbReference>
<keyword evidence="1" id="KW-0677">Repeat</keyword>
<dbReference type="AlphaFoldDB" id="A0AAW9R454"/>
<feature type="domain" description="Cytochrome c-type biogenesis protein H TPR" evidence="7">
    <location>
        <begin position="66"/>
        <end position="203"/>
    </location>
</feature>
<keyword evidence="5" id="KW-0812">Transmembrane</keyword>
<evidence type="ECO:0000259" key="6">
    <source>
        <dbReference type="Pfam" id="PF23892"/>
    </source>
</evidence>
<comment type="caution">
    <text evidence="8">The sequence shown here is derived from an EMBL/GenBank/DDBJ whole genome shotgun (WGS) entry which is preliminary data.</text>
</comment>
<feature type="transmembrane region" description="Helical" evidence="5">
    <location>
        <begin position="27"/>
        <end position="47"/>
    </location>
</feature>
<evidence type="ECO:0000313" key="9">
    <source>
        <dbReference type="Proteomes" id="UP001364472"/>
    </source>
</evidence>
<dbReference type="InterPro" id="IPR011990">
    <property type="entry name" value="TPR-like_helical_dom_sf"/>
</dbReference>
<gene>
    <name evidence="8" type="ORF">WB794_04605</name>
</gene>
<evidence type="ECO:0000256" key="5">
    <source>
        <dbReference type="SAM" id="Phobius"/>
    </source>
</evidence>
<dbReference type="PANTHER" id="PTHR47870">
    <property type="entry name" value="CYTOCHROME C-TYPE BIOGENESIS PROTEIN CCMH"/>
    <property type="match status" value="1"/>
</dbReference>
<dbReference type="Pfam" id="PF23914">
    <property type="entry name" value="TPR_CcmH_CycH"/>
    <property type="match status" value="1"/>
</dbReference>
<dbReference type="Proteomes" id="UP001364472">
    <property type="component" value="Unassembled WGS sequence"/>
</dbReference>
<dbReference type="RefSeq" id="WP_337334670.1">
    <property type="nucleotide sequence ID" value="NZ_JBBDHC010000004.1"/>
</dbReference>
<dbReference type="InterPro" id="IPR051263">
    <property type="entry name" value="C-type_cytochrome_biogenesis"/>
</dbReference>
<dbReference type="InterPro" id="IPR019734">
    <property type="entry name" value="TPR_rpt"/>
</dbReference>
<dbReference type="InterPro" id="IPR056413">
    <property type="entry name" value="TPR_CcmH_CycH"/>
</dbReference>
<dbReference type="PANTHER" id="PTHR47870:SF1">
    <property type="entry name" value="CYTOCHROME C-TYPE BIOGENESIS PROTEIN CCMH"/>
    <property type="match status" value="1"/>
</dbReference>
<keyword evidence="3 4" id="KW-0802">TPR repeat</keyword>
<organism evidence="8 9">
    <name type="scientific">Denitratimonas tolerans</name>
    <dbReference type="NCBI Taxonomy" id="1338420"/>
    <lineage>
        <taxon>Bacteria</taxon>
        <taxon>Pseudomonadati</taxon>
        <taxon>Pseudomonadota</taxon>
        <taxon>Gammaproteobacteria</taxon>
        <taxon>Lysobacterales</taxon>
        <taxon>Lysobacteraceae</taxon>
        <taxon>Denitratimonas</taxon>
    </lineage>
</organism>
<proteinExistence type="predicted"/>
<dbReference type="InterPro" id="IPR056412">
    <property type="entry name" value="Ig_CycH"/>
</dbReference>
<feature type="repeat" description="TPR" evidence="4">
    <location>
        <begin position="95"/>
        <end position="128"/>
    </location>
</feature>
<keyword evidence="5" id="KW-1133">Transmembrane helix</keyword>
<dbReference type="Gene3D" id="1.25.40.10">
    <property type="entry name" value="Tetratricopeptide repeat domain"/>
    <property type="match status" value="1"/>
</dbReference>
<dbReference type="Pfam" id="PF23892">
    <property type="entry name" value="Ig_CycH"/>
    <property type="match status" value="1"/>
</dbReference>
<name>A0AAW9R454_9GAMM</name>
<reference evidence="8 9" key="1">
    <citation type="journal article" date="2016" name="Antonie Van Leeuwenhoek">
        <title>Denitratimonas tolerans gen. nov., sp. nov., a denitrifying bacterium isolated from a bioreactor for tannery wastewater treatment.</title>
        <authorList>
            <person name="Han S.I."/>
            <person name="Kim J.O."/>
            <person name="Lee Y.R."/>
            <person name="Ekpeghere K.I."/>
            <person name="Koh S.C."/>
            <person name="Whang K.S."/>
        </authorList>
    </citation>
    <scope>NUCLEOTIDE SEQUENCE [LARGE SCALE GENOMIC DNA]</scope>
    <source>
        <strain evidence="8 9">KACC 17565</strain>
    </source>
</reference>
<evidence type="ECO:0000256" key="4">
    <source>
        <dbReference type="PROSITE-ProRule" id="PRU00339"/>
    </source>
</evidence>
<sequence>MTAFWILCAVMVIAALAFLIPPLRRSARGVAIALVVLVPLISIALYYRLGDPRVFDPAVQSATAAMQQARQEGMPPMEQAIAGLRDRLEREPDDLEGWLLLGRAYKSIERFSDAQTAFSRAMALAPESGSVMIEYAEAQTLASPSRRFEGEALLLLELALRLEPDNQRGLWLRGIAHYQAGETNQAMAVWEHLLTVIPEDSPTRGTLRQRIDELRAQAGIAVPAQPAPASQAAAASPVRLTVQVSLSPALAGRMAPDDTLFVFARAPEGSRAPLAIQRLAARDLPLTVTLDDSHAMVPQMNLSSVTQVVVGARISRSGSAQAQPGDLETLSPAISTSRTEPVELVIDRIAP</sequence>
<evidence type="ECO:0000256" key="1">
    <source>
        <dbReference type="ARBA" id="ARBA00022737"/>
    </source>
</evidence>